<sequence length="417" mass="45250">MEPALAKRVATGEADPCTLLPMEDINPSYVPRSVKPLPLKPQDLNRSSSSKEKGKQNAKSSSVSILNFLAPKEQISSAPKSASQPVATQRITIGRASGKRTLAGVMEADMAAKRMKREASLSEPVETPRKAHVMTQSRFFGAVAGPSRIRATEEFEEIETQKEVIFIDDTDDGEMQEPEEAGPVTQEDGYLSPAASLTRLDTPDLSSPPRPPGTRPRRGTDDFGAERLSSPVLERARSESPLGRPHASAPRVLVQDTPMRKRAYGLDGPDLRDLFDEEEDAGAAPQSSFSTQSSTSGPETPADVDGDLLELDEVPLGAARQAVAKGWWTKWARAEAGPAPLRRRETTVTPDGRHKAFRFRPHTAPAKTKTTARGKLKGGARTPSARKSLVFEDTDRGAADGQWDARARLAAYRCPPR</sequence>
<comment type="caution">
    <text evidence="1">The sequence shown here is derived from an EMBL/GenBank/DDBJ whole genome shotgun (WGS) entry which is preliminary data.</text>
</comment>
<dbReference type="Proteomes" id="UP000814140">
    <property type="component" value="Unassembled WGS sequence"/>
</dbReference>
<proteinExistence type="predicted"/>
<accession>A0ACB8TEN5</accession>
<reference evidence="1" key="1">
    <citation type="submission" date="2021-03" db="EMBL/GenBank/DDBJ databases">
        <authorList>
            <consortium name="DOE Joint Genome Institute"/>
            <person name="Ahrendt S."/>
            <person name="Looney B.P."/>
            <person name="Miyauchi S."/>
            <person name="Morin E."/>
            <person name="Drula E."/>
            <person name="Courty P.E."/>
            <person name="Chicoki N."/>
            <person name="Fauchery L."/>
            <person name="Kohler A."/>
            <person name="Kuo A."/>
            <person name="Labutti K."/>
            <person name="Pangilinan J."/>
            <person name="Lipzen A."/>
            <person name="Riley R."/>
            <person name="Andreopoulos W."/>
            <person name="He G."/>
            <person name="Johnson J."/>
            <person name="Barry K.W."/>
            <person name="Grigoriev I.V."/>
            <person name="Nagy L."/>
            <person name="Hibbett D."/>
            <person name="Henrissat B."/>
            <person name="Matheny P.B."/>
            <person name="Labbe J."/>
            <person name="Martin F."/>
        </authorList>
    </citation>
    <scope>NUCLEOTIDE SEQUENCE</scope>
    <source>
        <strain evidence="1">HHB10654</strain>
    </source>
</reference>
<evidence type="ECO:0000313" key="2">
    <source>
        <dbReference type="Proteomes" id="UP000814140"/>
    </source>
</evidence>
<organism evidence="1 2">
    <name type="scientific">Artomyces pyxidatus</name>
    <dbReference type="NCBI Taxonomy" id="48021"/>
    <lineage>
        <taxon>Eukaryota</taxon>
        <taxon>Fungi</taxon>
        <taxon>Dikarya</taxon>
        <taxon>Basidiomycota</taxon>
        <taxon>Agaricomycotina</taxon>
        <taxon>Agaricomycetes</taxon>
        <taxon>Russulales</taxon>
        <taxon>Auriscalpiaceae</taxon>
        <taxon>Artomyces</taxon>
    </lineage>
</organism>
<keyword evidence="2" id="KW-1185">Reference proteome</keyword>
<protein>
    <submittedName>
        <fullName evidence="1">Uncharacterized protein</fullName>
    </submittedName>
</protein>
<evidence type="ECO:0000313" key="1">
    <source>
        <dbReference type="EMBL" id="KAI0066882.1"/>
    </source>
</evidence>
<reference evidence="1" key="2">
    <citation type="journal article" date="2022" name="New Phytol.">
        <title>Evolutionary transition to the ectomycorrhizal habit in the genomes of a hyperdiverse lineage of mushroom-forming fungi.</title>
        <authorList>
            <person name="Looney B."/>
            <person name="Miyauchi S."/>
            <person name="Morin E."/>
            <person name="Drula E."/>
            <person name="Courty P.E."/>
            <person name="Kohler A."/>
            <person name="Kuo A."/>
            <person name="LaButti K."/>
            <person name="Pangilinan J."/>
            <person name="Lipzen A."/>
            <person name="Riley R."/>
            <person name="Andreopoulos W."/>
            <person name="He G."/>
            <person name="Johnson J."/>
            <person name="Nolan M."/>
            <person name="Tritt A."/>
            <person name="Barry K.W."/>
            <person name="Grigoriev I.V."/>
            <person name="Nagy L.G."/>
            <person name="Hibbett D."/>
            <person name="Henrissat B."/>
            <person name="Matheny P.B."/>
            <person name="Labbe J."/>
            <person name="Martin F.M."/>
        </authorList>
    </citation>
    <scope>NUCLEOTIDE SEQUENCE</scope>
    <source>
        <strain evidence="1">HHB10654</strain>
    </source>
</reference>
<name>A0ACB8TEN5_9AGAM</name>
<gene>
    <name evidence="1" type="ORF">BV25DRAFT_1255804</name>
</gene>
<dbReference type="EMBL" id="MU277191">
    <property type="protein sequence ID" value="KAI0066882.1"/>
    <property type="molecule type" value="Genomic_DNA"/>
</dbReference>